<name>A0A0F9F3Q9_9ZZZZ</name>
<evidence type="ECO:0000313" key="2">
    <source>
        <dbReference type="EMBL" id="KKL81059.1"/>
    </source>
</evidence>
<proteinExistence type="predicted"/>
<dbReference type="Pfam" id="PF00239">
    <property type="entry name" value="Resolvase"/>
    <property type="match status" value="1"/>
</dbReference>
<dbReference type="Gene3D" id="3.40.50.1390">
    <property type="entry name" value="Resolvase, N-terminal catalytic domain"/>
    <property type="match status" value="1"/>
</dbReference>
<accession>A0A0F9F3Q9</accession>
<dbReference type="GO" id="GO:0000150">
    <property type="term" value="F:DNA strand exchange activity"/>
    <property type="evidence" value="ECO:0007669"/>
    <property type="project" value="InterPro"/>
</dbReference>
<feature type="domain" description="Resolvase/invertase-type recombinase catalytic" evidence="1">
    <location>
        <begin position="5"/>
        <end position="95"/>
    </location>
</feature>
<dbReference type="InterPro" id="IPR006119">
    <property type="entry name" value="Resolv_N"/>
</dbReference>
<gene>
    <name evidence="2" type="ORF">LCGC14_1998600</name>
</gene>
<evidence type="ECO:0000259" key="1">
    <source>
        <dbReference type="Pfam" id="PF00239"/>
    </source>
</evidence>
<dbReference type="SUPFAM" id="SSF53041">
    <property type="entry name" value="Resolvase-like"/>
    <property type="match status" value="1"/>
</dbReference>
<dbReference type="AlphaFoldDB" id="A0A0F9F3Q9"/>
<dbReference type="GO" id="GO:0003677">
    <property type="term" value="F:DNA binding"/>
    <property type="evidence" value="ECO:0007669"/>
    <property type="project" value="InterPro"/>
</dbReference>
<sequence length="98" mass="11099">MTKQAVIYSRFSPRPNAKGCDSCEKQEERCFILLDRKEYACHKRLRDEAVSGGILNRPGLLAALRLLKPGWILVVDSSDRLARNMLVNLTIRQQVADA</sequence>
<dbReference type="InterPro" id="IPR036162">
    <property type="entry name" value="Resolvase-like_N_sf"/>
</dbReference>
<organism evidence="2">
    <name type="scientific">marine sediment metagenome</name>
    <dbReference type="NCBI Taxonomy" id="412755"/>
    <lineage>
        <taxon>unclassified sequences</taxon>
        <taxon>metagenomes</taxon>
        <taxon>ecological metagenomes</taxon>
    </lineage>
</organism>
<dbReference type="EMBL" id="LAZR01022673">
    <property type="protein sequence ID" value="KKL81059.1"/>
    <property type="molecule type" value="Genomic_DNA"/>
</dbReference>
<protein>
    <recommendedName>
        <fullName evidence="1">Resolvase/invertase-type recombinase catalytic domain-containing protein</fullName>
    </recommendedName>
</protein>
<feature type="non-terminal residue" evidence="2">
    <location>
        <position position="98"/>
    </location>
</feature>
<comment type="caution">
    <text evidence="2">The sequence shown here is derived from an EMBL/GenBank/DDBJ whole genome shotgun (WGS) entry which is preliminary data.</text>
</comment>
<reference evidence="2" key="1">
    <citation type="journal article" date="2015" name="Nature">
        <title>Complex archaea that bridge the gap between prokaryotes and eukaryotes.</title>
        <authorList>
            <person name="Spang A."/>
            <person name="Saw J.H."/>
            <person name="Jorgensen S.L."/>
            <person name="Zaremba-Niedzwiedzka K."/>
            <person name="Martijn J."/>
            <person name="Lind A.E."/>
            <person name="van Eijk R."/>
            <person name="Schleper C."/>
            <person name="Guy L."/>
            <person name="Ettema T.J."/>
        </authorList>
    </citation>
    <scope>NUCLEOTIDE SEQUENCE</scope>
</reference>